<gene>
    <name evidence="1" type="ORF">EDC03_2181</name>
</gene>
<keyword evidence="2" id="KW-1185">Reference proteome</keyword>
<organism evidence="1 2">
    <name type="scientific">Pseudokineococcus lusitanus</name>
    <dbReference type="NCBI Taxonomy" id="763993"/>
    <lineage>
        <taxon>Bacteria</taxon>
        <taxon>Bacillati</taxon>
        <taxon>Actinomycetota</taxon>
        <taxon>Actinomycetes</taxon>
        <taxon>Kineosporiales</taxon>
        <taxon>Kineosporiaceae</taxon>
        <taxon>Pseudokineococcus</taxon>
    </lineage>
</organism>
<proteinExistence type="predicted"/>
<dbReference type="InParanoid" id="A0A3N1HKM5"/>
<evidence type="ECO:0000313" key="1">
    <source>
        <dbReference type="EMBL" id="ROP42892.1"/>
    </source>
</evidence>
<accession>A0A3N1HKM5</accession>
<evidence type="ECO:0000313" key="2">
    <source>
        <dbReference type="Proteomes" id="UP000276232"/>
    </source>
</evidence>
<dbReference type="Proteomes" id="UP000276232">
    <property type="component" value="Unassembled WGS sequence"/>
</dbReference>
<dbReference type="EMBL" id="RJKN01000005">
    <property type="protein sequence ID" value="ROP42892.1"/>
    <property type="molecule type" value="Genomic_DNA"/>
</dbReference>
<protein>
    <submittedName>
        <fullName evidence="1">Uncharacterized protein</fullName>
    </submittedName>
</protein>
<reference evidence="1 2" key="1">
    <citation type="journal article" date="2015" name="Stand. Genomic Sci.">
        <title>Genomic Encyclopedia of Bacterial and Archaeal Type Strains, Phase III: the genomes of soil and plant-associated and newly described type strains.</title>
        <authorList>
            <person name="Whitman W.B."/>
            <person name="Woyke T."/>
            <person name="Klenk H.P."/>
            <person name="Zhou Y."/>
            <person name="Lilburn T.G."/>
            <person name="Beck B.J."/>
            <person name="De Vos P."/>
            <person name="Vandamme P."/>
            <person name="Eisen J.A."/>
            <person name="Garrity G."/>
            <person name="Hugenholtz P."/>
            <person name="Kyrpides N.C."/>
        </authorList>
    </citation>
    <scope>NUCLEOTIDE SEQUENCE [LARGE SCALE GENOMIC DNA]</scope>
    <source>
        <strain evidence="1 2">CECT 7306</strain>
    </source>
</reference>
<name>A0A3N1HKM5_9ACTN</name>
<dbReference type="AlphaFoldDB" id="A0A3N1HKM5"/>
<comment type="caution">
    <text evidence="1">The sequence shown here is derived from an EMBL/GenBank/DDBJ whole genome shotgun (WGS) entry which is preliminary data.</text>
</comment>
<sequence length="82" mass="9142">MVTCYRCAVDDCFPTAPPAPQDVIGSLITYAERCAAYLEAEHEQARLHGHVVQGQTLGNLEGYRFTARFLRESYALPDPSPR</sequence>